<dbReference type="OMA" id="LMWITIG"/>
<evidence type="ECO:0000256" key="1">
    <source>
        <dbReference type="SAM" id="SignalP"/>
    </source>
</evidence>
<organism evidence="3 5">
    <name type="scientific">Metarhizium rileyi (strain RCEF 4871)</name>
    <name type="common">Nomuraea rileyi</name>
    <dbReference type="NCBI Taxonomy" id="1649241"/>
    <lineage>
        <taxon>Eukaryota</taxon>
        <taxon>Fungi</taxon>
        <taxon>Dikarya</taxon>
        <taxon>Ascomycota</taxon>
        <taxon>Pezizomycotina</taxon>
        <taxon>Sordariomycetes</taxon>
        <taxon>Hypocreomycetidae</taxon>
        <taxon>Hypocreales</taxon>
        <taxon>Clavicipitaceae</taxon>
        <taxon>Metarhizium</taxon>
    </lineage>
</organism>
<proteinExistence type="predicted"/>
<dbReference type="SUPFAM" id="SSF49482">
    <property type="entry name" value="Aromatic compound dioxygenase"/>
    <property type="match status" value="1"/>
</dbReference>
<dbReference type="PANTHER" id="PTHR34315">
    <property type="match status" value="1"/>
</dbReference>
<dbReference type="GO" id="GO:0008199">
    <property type="term" value="F:ferric iron binding"/>
    <property type="evidence" value="ECO:0007669"/>
    <property type="project" value="InterPro"/>
</dbReference>
<dbReference type="Gene3D" id="2.60.130.10">
    <property type="entry name" value="Aromatic compound dioxygenase"/>
    <property type="match status" value="1"/>
</dbReference>
<keyword evidence="3" id="KW-0223">Dioxygenase</keyword>
<dbReference type="CDD" id="cd03457">
    <property type="entry name" value="intradiol_dioxygenase_like"/>
    <property type="match status" value="1"/>
</dbReference>
<evidence type="ECO:0000259" key="2">
    <source>
        <dbReference type="Pfam" id="PF00775"/>
    </source>
</evidence>
<reference evidence="4" key="3">
    <citation type="journal article" date="2019" name="Microbiol. Resour. Announc.">
        <title>Genome Sequence of Metarhizium rileyi, a Microbial Control Agent for Lepidoptera.</title>
        <authorList>
            <person name="Binneck E."/>
            <person name="Lastra C.C.L."/>
            <person name="Sosa-Gomez D.R."/>
        </authorList>
    </citation>
    <scope>NUCLEOTIDE SEQUENCE</scope>
    <source>
        <strain evidence="4">Cep018-CH2</strain>
    </source>
</reference>
<dbReference type="EMBL" id="AZHC01000016">
    <property type="protein sequence ID" value="OAA41364.1"/>
    <property type="molecule type" value="Genomic_DNA"/>
</dbReference>
<dbReference type="Pfam" id="PF00775">
    <property type="entry name" value="Dioxygenase_C"/>
    <property type="match status" value="1"/>
</dbReference>
<dbReference type="InterPro" id="IPR000627">
    <property type="entry name" value="Intradiol_dOase_C"/>
</dbReference>
<keyword evidence="5" id="KW-1185">Reference proteome</keyword>
<dbReference type="OrthoDB" id="4131217at2759"/>
<reference evidence="3 5" key="1">
    <citation type="journal article" date="2016" name="Genome Biol. Evol.">
        <title>Divergent and convergent evolution of fungal pathogenicity.</title>
        <authorList>
            <person name="Shang Y."/>
            <person name="Xiao G."/>
            <person name="Zheng P."/>
            <person name="Cen K."/>
            <person name="Zhan S."/>
            <person name="Wang C."/>
        </authorList>
    </citation>
    <scope>NUCLEOTIDE SEQUENCE [LARGE SCALE GENOMIC DNA]</scope>
    <source>
        <strain evidence="3 5">RCEF 4871</strain>
    </source>
</reference>
<dbReference type="GO" id="GO:0016702">
    <property type="term" value="F:oxidoreductase activity, acting on single donors with incorporation of molecular oxygen, incorporation of two atoms of oxygen"/>
    <property type="evidence" value="ECO:0007669"/>
    <property type="project" value="InterPro"/>
</dbReference>
<dbReference type="Proteomes" id="UP000243498">
    <property type="component" value="Unassembled WGS sequence"/>
</dbReference>
<name>A0A167CML4_METRR</name>
<evidence type="ECO:0000313" key="3">
    <source>
        <dbReference type="EMBL" id="OAA41364.1"/>
    </source>
</evidence>
<protein>
    <submittedName>
        <fullName evidence="3">Intradiol ring-cleavage dioxygenase, core</fullName>
    </submittedName>
</protein>
<dbReference type="PANTHER" id="PTHR34315:SF1">
    <property type="entry name" value="INTRADIOL RING-CLEAVAGE DIOXYGENASES DOMAIN-CONTAINING PROTEIN-RELATED"/>
    <property type="match status" value="1"/>
</dbReference>
<reference evidence="6" key="2">
    <citation type="submission" date="2018-12" db="EMBL/GenBank/DDBJ databases">
        <title>The complete genome of Metarhizium rileyi, a key fungal pathogen of Lepidoptera.</title>
        <authorList>
            <person name="Binneck E."/>
            <person name="Lastra C.C.L."/>
            <person name="Sosa-Gomez D.R."/>
        </authorList>
    </citation>
    <scope>NUCLEOTIDE SEQUENCE [LARGE SCALE GENOMIC DNA]</scope>
    <source>
        <strain evidence="6">Cep018-CH2</strain>
    </source>
</reference>
<gene>
    <name evidence="4" type="ORF">ED733_005134</name>
    <name evidence="3" type="ORF">NOR_05442</name>
</gene>
<evidence type="ECO:0000313" key="5">
    <source>
        <dbReference type="Proteomes" id="UP000243498"/>
    </source>
</evidence>
<keyword evidence="3" id="KW-0560">Oxidoreductase</keyword>
<accession>A0A167CML4</accession>
<dbReference type="STRING" id="1081105.A0A167CML4"/>
<dbReference type="InterPro" id="IPR015889">
    <property type="entry name" value="Intradiol_dOase_core"/>
</dbReference>
<dbReference type="AlphaFoldDB" id="A0A167CML4"/>
<feature type="signal peptide" evidence="1">
    <location>
        <begin position="1"/>
        <end position="18"/>
    </location>
</feature>
<dbReference type="EMBL" id="SBHS01000013">
    <property type="protein sequence ID" value="TWU74113.1"/>
    <property type="molecule type" value="Genomic_DNA"/>
</dbReference>
<feature type="chain" id="PRO_5007884762" evidence="1">
    <location>
        <begin position="19"/>
        <end position="383"/>
    </location>
</feature>
<keyword evidence="1" id="KW-0732">Signal</keyword>
<dbReference type="Proteomes" id="UP000317257">
    <property type="component" value="Unassembled WGS sequence"/>
</dbReference>
<evidence type="ECO:0000313" key="4">
    <source>
        <dbReference type="EMBL" id="TWU74113.1"/>
    </source>
</evidence>
<sequence length="383" mass="42168">MMLPFLTAALAFSATVYSHPETEEERLAQVATLNRIAAHSKRSLANCANSPDAMALRKRAVARRAAWADELRNKRGLQSRAERRDVKDLEKYLATSHNQTSQAFTLDTPVETLFGSNASCILVPETIVGPYYVEGESFRKDVTDKEPGVASHLDFQFIDINTCKAVPNLIIDLWHANATGVYSGVTAELQGGLKTNFGRGIQQTDKDGVVQFDTIFPGHYVGRTNHFHVMSTDNATILPNGTFEGGTASHIGQVYFDQSLIEEVEKNAPYVENKQPITDNRQDEYTGDEASPDYDPFMKYVYLGDEAKDGLLLWITVGIDITSNYNANITVASHWHPGGGTDEGDRLKEVAVVSPKTSASPAVHQGMHWTKLFLASLSLAMLI</sequence>
<comment type="caution">
    <text evidence="3">The sequence shown here is derived from an EMBL/GenBank/DDBJ whole genome shotgun (WGS) entry which is preliminary data.</text>
</comment>
<evidence type="ECO:0000313" key="6">
    <source>
        <dbReference type="Proteomes" id="UP000317257"/>
    </source>
</evidence>
<feature type="domain" description="Intradiol ring-cleavage dioxygenases" evidence="2">
    <location>
        <begin position="128"/>
        <end position="224"/>
    </location>
</feature>
<accession>A0A5C6GE16</accession>